<evidence type="ECO:0000313" key="1">
    <source>
        <dbReference type="EMBL" id="SVA19277.1"/>
    </source>
</evidence>
<dbReference type="SUPFAM" id="SSF53756">
    <property type="entry name" value="UDP-Glycosyltransferase/glycogen phosphorylase"/>
    <property type="match status" value="1"/>
</dbReference>
<dbReference type="AlphaFoldDB" id="A0A381TWD5"/>
<accession>A0A381TWD5</accession>
<dbReference type="PANTHER" id="PTHR30160:SF1">
    <property type="entry name" value="LIPOPOLYSACCHARIDE 1,2-N-ACETYLGLUCOSAMINETRANSFERASE-RELATED"/>
    <property type="match status" value="1"/>
</dbReference>
<dbReference type="Gene3D" id="3.40.50.2000">
    <property type="entry name" value="Glycogen Phosphorylase B"/>
    <property type="match status" value="1"/>
</dbReference>
<evidence type="ECO:0008006" key="2">
    <source>
        <dbReference type="Google" id="ProtNLM"/>
    </source>
</evidence>
<feature type="non-terminal residue" evidence="1">
    <location>
        <position position="177"/>
    </location>
</feature>
<gene>
    <name evidence="1" type="ORF">METZ01_LOCUS72131</name>
</gene>
<proteinExistence type="predicted"/>
<dbReference type="GO" id="GO:0008713">
    <property type="term" value="F:ADP-heptose-lipopolysaccharide heptosyltransferase activity"/>
    <property type="evidence" value="ECO:0007669"/>
    <property type="project" value="TreeGrafter"/>
</dbReference>
<dbReference type="InterPro" id="IPR051199">
    <property type="entry name" value="LPS_LOS_Heptosyltrfase"/>
</dbReference>
<dbReference type="GO" id="GO:0009244">
    <property type="term" value="P:lipopolysaccharide core region biosynthetic process"/>
    <property type="evidence" value="ECO:0007669"/>
    <property type="project" value="TreeGrafter"/>
</dbReference>
<sequence>MKIGIIRIDRMGDMILTLPIIQSIKSIDSSIKIHVFASSRNVQVIQSFKYIDRIFNINDENKLNKEKYDLILNISPGWKSFFLCLFSKASKKGNLIFLSRYKKKYYSKLLILILSKIFFQKTLIINRIKRFNNNQSIHCTEMMFKLLDKCDVTYEKNILIENFLPKFKVIGSEKKIC</sequence>
<organism evidence="1">
    <name type="scientific">marine metagenome</name>
    <dbReference type="NCBI Taxonomy" id="408172"/>
    <lineage>
        <taxon>unclassified sequences</taxon>
        <taxon>metagenomes</taxon>
        <taxon>ecological metagenomes</taxon>
    </lineage>
</organism>
<dbReference type="PANTHER" id="PTHR30160">
    <property type="entry name" value="TETRAACYLDISACCHARIDE 4'-KINASE-RELATED"/>
    <property type="match status" value="1"/>
</dbReference>
<protein>
    <recommendedName>
        <fullName evidence="2">Glycosyltransferase family 9 protein</fullName>
    </recommendedName>
</protein>
<name>A0A381TWD5_9ZZZZ</name>
<dbReference type="GO" id="GO:0005829">
    <property type="term" value="C:cytosol"/>
    <property type="evidence" value="ECO:0007669"/>
    <property type="project" value="TreeGrafter"/>
</dbReference>
<dbReference type="EMBL" id="UINC01005129">
    <property type="protein sequence ID" value="SVA19277.1"/>
    <property type="molecule type" value="Genomic_DNA"/>
</dbReference>
<reference evidence="1" key="1">
    <citation type="submission" date="2018-05" db="EMBL/GenBank/DDBJ databases">
        <authorList>
            <person name="Lanie J.A."/>
            <person name="Ng W.-L."/>
            <person name="Kazmierczak K.M."/>
            <person name="Andrzejewski T.M."/>
            <person name="Davidsen T.M."/>
            <person name="Wayne K.J."/>
            <person name="Tettelin H."/>
            <person name="Glass J.I."/>
            <person name="Rusch D."/>
            <person name="Podicherti R."/>
            <person name="Tsui H.-C.T."/>
            <person name="Winkler M.E."/>
        </authorList>
    </citation>
    <scope>NUCLEOTIDE SEQUENCE</scope>
</reference>